<proteinExistence type="predicted"/>
<gene>
    <name evidence="1" type="ORF">CLV67_104257</name>
</gene>
<dbReference type="RefSeq" id="WP_106317624.1">
    <property type="nucleotide sequence ID" value="NZ_BOMO01000020.1"/>
</dbReference>
<dbReference type="EMBL" id="PVMZ01000004">
    <property type="protein sequence ID" value="PRX22729.1"/>
    <property type="molecule type" value="Genomic_DNA"/>
</dbReference>
<name>A0A2T0KH15_9ACTN</name>
<reference evidence="1 2" key="1">
    <citation type="submission" date="2018-03" db="EMBL/GenBank/DDBJ databases">
        <title>Genomic Encyclopedia of Archaeal and Bacterial Type Strains, Phase II (KMG-II): from individual species to whole genera.</title>
        <authorList>
            <person name="Goeker M."/>
        </authorList>
    </citation>
    <scope>NUCLEOTIDE SEQUENCE [LARGE SCALE GENOMIC DNA]</scope>
    <source>
        <strain evidence="1 2">DSM 43146</strain>
    </source>
</reference>
<dbReference type="AlphaFoldDB" id="A0A2T0KH15"/>
<dbReference type="OrthoDB" id="3294692at2"/>
<dbReference type="Proteomes" id="UP000239415">
    <property type="component" value="Unassembled WGS sequence"/>
</dbReference>
<evidence type="ECO:0008006" key="3">
    <source>
        <dbReference type="Google" id="ProtNLM"/>
    </source>
</evidence>
<keyword evidence="2" id="KW-1185">Reference proteome</keyword>
<sequence length="137" mass="14757">MTLARPHILDASALVQLFSGHQTLMRLFDDADAGDRFVIVPTLAIAEAQAVLGAKPSHWDRILGVRSLLTIDLSPHVAVEIGRIAAPRLQHHPVQTALIGPLMAAQVLHEARMLNGVIVTCVPEAYGGHEVAVQTIR</sequence>
<evidence type="ECO:0000313" key="1">
    <source>
        <dbReference type="EMBL" id="PRX22729.1"/>
    </source>
</evidence>
<protein>
    <recommendedName>
        <fullName evidence="3">PIN domain-containing protein</fullName>
    </recommendedName>
</protein>
<organism evidence="1 2">
    <name type="scientific">Actinoplanes italicus</name>
    <dbReference type="NCBI Taxonomy" id="113567"/>
    <lineage>
        <taxon>Bacteria</taxon>
        <taxon>Bacillati</taxon>
        <taxon>Actinomycetota</taxon>
        <taxon>Actinomycetes</taxon>
        <taxon>Micromonosporales</taxon>
        <taxon>Micromonosporaceae</taxon>
        <taxon>Actinoplanes</taxon>
    </lineage>
</organism>
<evidence type="ECO:0000313" key="2">
    <source>
        <dbReference type="Proteomes" id="UP000239415"/>
    </source>
</evidence>
<comment type="caution">
    <text evidence="1">The sequence shown here is derived from an EMBL/GenBank/DDBJ whole genome shotgun (WGS) entry which is preliminary data.</text>
</comment>
<accession>A0A2T0KH15</accession>